<dbReference type="InterPro" id="IPR021786">
    <property type="entry name" value="Cdc5p/Cef1_C"/>
</dbReference>
<dbReference type="OrthoDB" id="1410009at2759"/>
<keyword evidence="5" id="KW-0227">DNA damage</keyword>
<dbReference type="PROSITE" id="PS51294">
    <property type="entry name" value="HTH_MYB"/>
    <property type="match status" value="2"/>
</dbReference>
<dbReference type="SMART" id="SM00717">
    <property type="entry name" value="SANT"/>
    <property type="match status" value="2"/>
</dbReference>
<dbReference type="Pfam" id="PF13921">
    <property type="entry name" value="Myb_DNA-bind_6"/>
    <property type="match status" value="1"/>
</dbReference>
<dbReference type="GO" id="GO:0006281">
    <property type="term" value="P:DNA repair"/>
    <property type="evidence" value="ECO:0007669"/>
    <property type="project" value="UniProtKB-KW"/>
</dbReference>
<name>I0Z0F3_COCSC</name>
<dbReference type="GO" id="GO:0003677">
    <property type="term" value="F:DNA binding"/>
    <property type="evidence" value="ECO:0007669"/>
    <property type="project" value="UniProtKB-KW"/>
</dbReference>
<feature type="region of interest" description="Disordered" evidence="12">
    <location>
        <begin position="555"/>
        <end position="587"/>
    </location>
</feature>
<accession>I0Z0F3</accession>
<dbReference type="InterPro" id="IPR017930">
    <property type="entry name" value="Myb_dom"/>
</dbReference>
<dbReference type="EMBL" id="AGSI01000006">
    <property type="protein sequence ID" value="EIE24122.1"/>
    <property type="molecule type" value="Genomic_DNA"/>
</dbReference>
<dbReference type="RefSeq" id="XP_005648666.1">
    <property type="nucleotide sequence ID" value="XM_005648609.1"/>
</dbReference>
<dbReference type="eggNOG" id="KOG0050">
    <property type="taxonomic scope" value="Eukaryota"/>
</dbReference>
<feature type="region of interest" description="Disordered" evidence="12">
    <location>
        <begin position="109"/>
        <end position="143"/>
    </location>
</feature>
<keyword evidence="10" id="KW-0539">Nucleus</keyword>
<feature type="compositionally biased region" description="Basic and acidic residues" evidence="12">
    <location>
        <begin position="109"/>
        <end position="126"/>
    </location>
</feature>
<feature type="region of interest" description="Disordered" evidence="12">
    <location>
        <begin position="609"/>
        <end position="640"/>
    </location>
</feature>
<proteinExistence type="inferred from homology"/>
<dbReference type="AlphaFoldDB" id="I0Z0F3"/>
<keyword evidence="6" id="KW-0175">Coiled coil</keyword>
<evidence type="ECO:0000256" key="7">
    <source>
        <dbReference type="ARBA" id="ARBA00023125"/>
    </source>
</evidence>
<evidence type="ECO:0000259" key="13">
    <source>
        <dbReference type="PROSITE" id="PS50090"/>
    </source>
</evidence>
<keyword evidence="4" id="KW-0677">Repeat</keyword>
<keyword evidence="9" id="KW-0234">DNA repair</keyword>
<comment type="caution">
    <text evidence="15">The sequence shown here is derived from an EMBL/GenBank/DDBJ whole genome shotgun (WGS) entry which is preliminary data.</text>
</comment>
<evidence type="ECO:0000313" key="15">
    <source>
        <dbReference type="EMBL" id="EIE24122.1"/>
    </source>
</evidence>
<reference evidence="15 16" key="1">
    <citation type="journal article" date="2012" name="Genome Biol.">
        <title>The genome of the polar eukaryotic microalga coccomyxa subellipsoidea reveals traits of cold adaptation.</title>
        <authorList>
            <person name="Blanc G."/>
            <person name="Agarkova I."/>
            <person name="Grimwood J."/>
            <person name="Kuo A."/>
            <person name="Brueggeman A."/>
            <person name="Dunigan D."/>
            <person name="Gurnon J."/>
            <person name="Ladunga I."/>
            <person name="Lindquist E."/>
            <person name="Lucas S."/>
            <person name="Pangilinan J."/>
            <person name="Proschold T."/>
            <person name="Salamov A."/>
            <person name="Schmutz J."/>
            <person name="Weeks D."/>
            <person name="Yamada T."/>
            <person name="Claverie J.M."/>
            <person name="Grigoriev I."/>
            <person name="Van Etten J."/>
            <person name="Lomsadze A."/>
            <person name="Borodovsky M."/>
        </authorList>
    </citation>
    <scope>NUCLEOTIDE SEQUENCE [LARGE SCALE GENOMIC DNA]</scope>
    <source>
        <strain evidence="15 16">C-169</strain>
    </source>
</reference>
<evidence type="ECO:0000256" key="12">
    <source>
        <dbReference type="SAM" id="MobiDB-lite"/>
    </source>
</evidence>
<evidence type="ECO:0000256" key="6">
    <source>
        <dbReference type="ARBA" id="ARBA00023054"/>
    </source>
</evidence>
<organism evidence="15 16">
    <name type="scientific">Coccomyxa subellipsoidea (strain C-169)</name>
    <name type="common">Green microalga</name>
    <dbReference type="NCBI Taxonomy" id="574566"/>
    <lineage>
        <taxon>Eukaryota</taxon>
        <taxon>Viridiplantae</taxon>
        <taxon>Chlorophyta</taxon>
        <taxon>core chlorophytes</taxon>
        <taxon>Trebouxiophyceae</taxon>
        <taxon>Trebouxiophyceae incertae sedis</taxon>
        <taxon>Coccomyxaceae</taxon>
        <taxon>Coccomyxa</taxon>
        <taxon>Coccomyxa subellipsoidea</taxon>
    </lineage>
</organism>
<feature type="compositionally biased region" description="Basic and acidic residues" evidence="12">
    <location>
        <begin position="609"/>
        <end position="619"/>
    </location>
</feature>
<dbReference type="PANTHER" id="PTHR45885">
    <property type="entry name" value="CELL DIVISION CYCLE 5-LIKE PROTEIN"/>
    <property type="match status" value="1"/>
</dbReference>
<evidence type="ECO:0000256" key="3">
    <source>
        <dbReference type="ARBA" id="ARBA00022728"/>
    </source>
</evidence>
<dbReference type="SUPFAM" id="SSF46689">
    <property type="entry name" value="Homeodomain-like"/>
    <property type="match status" value="1"/>
</dbReference>
<dbReference type="STRING" id="574566.I0Z0F3"/>
<gene>
    <name evidence="15" type="ORF">COCSUDRAFT_65754</name>
</gene>
<dbReference type="CDD" id="cd11659">
    <property type="entry name" value="SANT_CDC5_II"/>
    <property type="match status" value="1"/>
</dbReference>
<keyword evidence="3" id="KW-0747">Spliceosome</keyword>
<evidence type="ECO:0000256" key="4">
    <source>
        <dbReference type="ARBA" id="ARBA00022737"/>
    </source>
</evidence>
<comment type="similarity">
    <text evidence="1">Belongs to the CEF1 family.</text>
</comment>
<feature type="domain" description="Myb-like" evidence="13">
    <location>
        <begin position="54"/>
        <end position="103"/>
    </location>
</feature>
<sequence length="833" mass="92487">MRIMIKGGVWKNTEDEILKAAVMKYGLNQWARISSLLVRKSAKQCKARWYEWLDPAIKKTEWTREEDEKLLHLAKLMPTQWRTIAPIVGRTPAQCLERYEKLLDAAAAKDDNYDPADDPRRLRPGEIDPNPEAKPARPDPIDMDEDEKEMLSEARARLANTRGKKAKRKARERQLEEARRLASLQKKRELRAAGIEMKAKAQRRRGIDYNREVAFEQAPAAGFFDTGAEKERTREIGKEFRPATLEEMEGRRRKDIEANLMKGDEQKAKLREAHNQPAAVAKAMELNDASGMRRRGRMMLPAPQVTEEELEAIAKGGGEVAMDVDMDGAGGEATRRLLGDYQTPARMATPMRTPRAVTASGQDRVMMEAQNLSRLQQGQTPLFGGENPELFDSDFSGITPKPFTAATPNPLAAGLTPRIGATPSLTHPGATPSGGRAIAGVSATPSVAGTPLRGGPAAGMTPMRTPVRDELGLNDPDMLLPAEASRREARAREAMEKNNLKAGLAGLPAPKNEYQIMVPELPEDRDDGEALLEEDAADIAARRKAAARAAEEAELRKRSQVLQRGLPRPLSLEHGPEARNAEEAGGLSQREAAEALLFSEMKALLQHDAAKYPVKESKKDKKKKRPRPEPQPAEPLDEVAEEDMASALAVLRAETAHVRRAMGHEGVSEEEYMESWAALSREFIYLPKRQRYDRSISATNTDRVESMQARNTLFAPLPSEHEAVRSEMEKEAMRAAKLESRLTVLTKGYITREAVVRKDMETTWQAVQTAEQELACFRALSQREAQAMPERKAAVAGRLAAQEEREQLLQKRYKALSSDVAEARKALTAVAAA</sequence>
<protein>
    <submittedName>
        <fullName evidence="15">Uncharacterized protein</fullName>
    </submittedName>
</protein>
<evidence type="ECO:0000256" key="5">
    <source>
        <dbReference type="ARBA" id="ARBA00022763"/>
    </source>
</evidence>
<dbReference type="GO" id="GO:0000398">
    <property type="term" value="P:mRNA splicing, via spliceosome"/>
    <property type="evidence" value="ECO:0007669"/>
    <property type="project" value="InterPro"/>
</dbReference>
<keyword evidence="7" id="KW-0238">DNA-binding</keyword>
<evidence type="ECO:0000256" key="2">
    <source>
        <dbReference type="ARBA" id="ARBA00022664"/>
    </source>
</evidence>
<evidence type="ECO:0000256" key="11">
    <source>
        <dbReference type="ARBA" id="ARBA00023306"/>
    </source>
</evidence>
<dbReference type="FunFam" id="1.10.10.60:FF:000021">
    <property type="entry name" value="CDC5 cell division cycle 5-like"/>
    <property type="match status" value="1"/>
</dbReference>
<dbReference type="GO" id="GO:0006355">
    <property type="term" value="P:regulation of DNA-templated transcription"/>
    <property type="evidence" value="ECO:0007669"/>
    <property type="project" value="UniProtKB-ARBA"/>
</dbReference>
<feature type="domain" description="HTH myb-type" evidence="14">
    <location>
        <begin position="54"/>
        <end position="107"/>
    </location>
</feature>
<dbReference type="KEGG" id="csl:COCSUDRAFT_65754"/>
<dbReference type="InterPro" id="IPR009057">
    <property type="entry name" value="Homeodomain-like_sf"/>
</dbReference>
<evidence type="ECO:0000259" key="14">
    <source>
        <dbReference type="PROSITE" id="PS51294"/>
    </source>
</evidence>
<evidence type="ECO:0000256" key="10">
    <source>
        <dbReference type="ARBA" id="ARBA00023242"/>
    </source>
</evidence>
<dbReference type="CDD" id="cd00167">
    <property type="entry name" value="SANT"/>
    <property type="match status" value="1"/>
</dbReference>
<dbReference type="InterPro" id="IPR047242">
    <property type="entry name" value="CDC5L/Cef1"/>
</dbReference>
<dbReference type="PROSITE" id="PS50090">
    <property type="entry name" value="MYB_LIKE"/>
    <property type="match status" value="2"/>
</dbReference>
<evidence type="ECO:0000256" key="1">
    <source>
        <dbReference type="ARBA" id="ARBA00010506"/>
    </source>
</evidence>
<dbReference type="Pfam" id="PF11831">
    <property type="entry name" value="Myb_Cef"/>
    <property type="match status" value="1"/>
</dbReference>
<feature type="domain" description="Myb-like" evidence="13">
    <location>
        <begin position="2"/>
        <end position="53"/>
    </location>
</feature>
<dbReference type="GeneID" id="17042120"/>
<dbReference type="GO" id="GO:0005681">
    <property type="term" value="C:spliceosomal complex"/>
    <property type="evidence" value="ECO:0007669"/>
    <property type="project" value="UniProtKB-KW"/>
</dbReference>
<dbReference type="GO" id="GO:0000974">
    <property type="term" value="C:Prp19 complex"/>
    <property type="evidence" value="ECO:0007669"/>
    <property type="project" value="InterPro"/>
</dbReference>
<dbReference type="PANTHER" id="PTHR45885:SF1">
    <property type="entry name" value="CELL DIVISION CYCLE 5-LIKE PROTEIN"/>
    <property type="match status" value="1"/>
</dbReference>
<dbReference type="FunFam" id="1.10.10.60:FF:000091">
    <property type="entry name" value="CDC5 cell division cycle 5-like"/>
    <property type="match status" value="1"/>
</dbReference>
<dbReference type="Gene3D" id="1.10.10.60">
    <property type="entry name" value="Homeodomain-like"/>
    <property type="match status" value="2"/>
</dbReference>
<keyword evidence="11" id="KW-0131">Cell cycle</keyword>
<evidence type="ECO:0000256" key="8">
    <source>
        <dbReference type="ARBA" id="ARBA00023187"/>
    </source>
</evidence>
<feature type="domain" description="HTH myb-type" evidence="14">
    <location>
        <begin position="2"/>
        <end position="53"/>
    </location>
</feature>
<keyword evidence="16" id="KW-1185">Reference proteome</keyword>
<dbReference type="Proteomes" id="UP000007264">
    <property type="component" value="Unassembled WGS sequence"/>
</dbReference>
<evidence type="ECO:0000313" key="16">
    <source>
        <dbReference type="Proteomes" id="UP000007264"/>
    </source>
</evidence>
<dbReference type="InterPro" id="IPR047240">
    <property type="entry name" value="SANT_CDC5L_II"/>
</dbReference>
<dbReference type="InterPro" id="IPR001005">
    <property type="entry name" value="SANT/Myb"/>
</dbReference>
<keyword evidence="8" id="KW-0508">mRNA splicing</keyword>
<evidence type="ECO:0000256" key="9">
    <source>
        <dbReference type="ARBA" id="ARBA00023204"/>
    </source>
</evidence>
<keyword evidence="2" id="KW-0507">mRNA processing</keyword>